<proteinExistence type="inferred from homology"/>
<comment type="catalytic activity">
    <reaction evidence="1">
        <text>RNA(n) + a ribonucleoside 5'-triphosphate = RNA(n+1) + diphosphate</text>
        <dbReference type="Rhea" id="RHEA:21248"/>
        <dbReference type="Rhea" id="RHEA-COMP:14527"/>
        <dbReference type="Rhea" id="RHEA-COMP:17342"/>
        <dbReference type="ChEBI" id="CHEBI:33019"/>
        <dbReference type="ChEBI" id="CHEBI:61557"/>
        <dbReference type="ChEBI" id="CHEBI:140395"/>
        <dbReference type="EC" id="2.7.7.48"/>
    </reaction>
</comment>
<accession>A0AA39QHC8</accession>
<dbReference type="PANTHER" id="PTHR23079:SF55">
    <property type="entry name" value="RNA-DIRECTED RNA POLYMERASE"/>
    <property type="match status" value="1"/>
</dbReference>
<sequence length="534" mass="61318">MNIALEYFPKTVNAWDITRSLAEILHSDEFCTIHQNKCPLNFEVVLNPSGMGGVHNNGSGILQLPTEVIGQKLLKWAKETPIRIKIKKIKMHKKGPVNDHVALTLQRMPFVNPDIEEEWEDKCQQLDSKEEHLVQHAYSIEWERDYAVNSAAWLKFKYEHRLICINLGNKTTETEGQTIAISFSSIQKMAVSYDGKPLSLTTLSDICFNTLTPPIFEAGDNRIDNYKYKHHISSLYPGHVAVSQYAQYLQLLLYNDLNGDVIKQFKNLCQIAGIATNHIISFTGPWNLEASKQGFFEQKRLWKFWSVVFQLESLLHNCLLLMPEIEALVGDVKEACHQYSDDCVGSLLQSYAEGLQNHDPCQSPVDCFKTVNRKFIYHKQTLSLGHFLCCHVTFVLTHMILEGPYPTQSNRIIRKYTTYEEHFIHVDFHDEDRLSYWWDGMVDGASFVHTKHIFNVTADYIRHFIGNFKGTELMTQPSKWAARIGQAFTATDPSVKVKHEEWAEMPDIGEEMRSGHVFAKVIEIMVKALFSLLS</sequence>
<dbReference type="GO" id="GO:0030422">
    <property type="term" value="P:siRNA processing"/>
    <property type="evidence" value="ECO:0007669"/>
    <property type="project" value="TreeGrafter"/>
</dbReference>
<dbReference type="AlphaFoldDB" id="A0AA39QHC8"/>
<feature type="domain" description="RDRP core" evidence="2">
    <location>
        <begin position="447"/>
        <end position="511"/>
    </location>
</feature>
<keyword evidence="1" id="KW-0548">Nucleotidyltransferase</keyword>
<dbReference type="GO" id="GO:0003723">
    <property type="term" value="F:RNA binding"/>
    <property type="evidence" value="ECO:0007669"/>
    <property type="project" value="UniProtKB-KW"/>
</dbReference>
<keyword evidence="1" id="KW-0696">RNA-directed RNA polymerase</keyword>
<comment type="caution">
    <text evidence="3">The sequence shown here is derived from an EMBL/GenBank/DDBJ whole genome shotgun (WGS) entry which is preliminary data.</text>
</comment>
<evidence type="ECO:0000256" key="1">
    <source>
        <dbReference type="RuleBase" id="RU363098"/>
    </source>
</evidence>
<keyword evidence="4" id="KW-1185">Reference proteome</keyword>
<evidence type="ECO:0000313" key="4">
    <source>
        <dbReference type="Proteomes" id="UP001175228"/>
    </source>
</evidence>
<dbReference type="Proteomes" id="UP001175228">
    <property type="component" value="Unassembled WGS sequence"/>
</dbReference>
<dbReference type="EC" id="2.7.7.48" evidence="1"/>
<protein>
    <recommendedName>
        <fullName evidence="1">RNA-dependent RNA polymerase</fullName>
        <ecNumber evidence="1">2.7.7.48</ecNumber>
    </recommendedName>
</protein>
<dbReference type="GO" id="GO:0003968">
    <property type="term" value="F:RNA-directed RNA polymerase activity"/>
    <property type="evidence" value="ECO:0007669"/>
    <property type="project" value="UniProtKB-KW"/>
</dbReference>
<evidence type="ECO:0000313" key="3">
    <source>
        <dbReference type="EMBL" id="KAK0501876.1"/>
    </source>
</evidence>
<dbReference type="InterPro" id="IPR057596">
    <property type="entry name" value="RDRP_core"/>
</dbReference>
<comment type="similarity">
    <text evidence="1">Belongs to the RdRP family.</text>
</comment>
<dbReference type="GO" id="GO:0031380">
    <property type="term" value="C:nuclear RNA-directed RNA polymerase complex"/>
    <property type="evidence" value="ECO:0007669"/>
    <property type="project" value="TreeGrafter"/>
</dbReference>
<gene>
    <name evidence="3" type="ORF">EDD18DRAFT_1101583</name>
</gene>
<dbReference type="PANTHER" id="PTHR23079">
    <property type="entry name" value="RNA-DEPENDENT RNA POLYMERASE"/>
    <property type="match status" value="1"/>
</dbReference>
<organism evidence="3 4">
    <name type="scientific">Armillaria luteobubalina</name>
    <dbReference type="NCBI Taxonomy" id="153913"/>
    <lineage>
        <taxon>Eukaryota</taxon>
        <taxon>Fungi</taxon>
        <taxon>Dikarya</taxon>
        <taxon>Basidiomycota</taxon>
        <taxon>Agaricomycotina</taxon>
        <taxon>Agaricomycetes</taxon>
        <taxon>Agaricomycetidae</taxon>
        <taxon>Agaricales</taxon>
        <taxon>Marasmiineae</taxon>
        <taxon>Physalacriaceae</taxon>
        <taxon>Armillaria</taxon>
    </lineage>
</organism>
<dbReference type="InterPro" id="IPR007855">
    <property type="entry name" value="RDRP"/>
</dbReference>
<keyword evidence="1" id="KW-0808">Transferase</keyword>
<keyword evidence="1" id="KW-0694">RNA-binding</keyword>
<evidence type="ECO:0000259" key="2">
    <source>
        <dbReference type="Pfam" id="PF05183"/>
    </source>
</evidence>
<reference evidence="3" key="1">
    <citation type="submission" date="2023-06" db="EMBL/GenBank/DDBJ databases">
        <authorList>
            <consortium name="Lawrence Berkeley National Laboratory"/>
            <person name="Ahrendt S."/>
            <person name="Sahu N."/>
            <person name="Indic B."/>
            <person name="Wong-Bajracharya J."/>
            <person name="Merenyi Z."/>
            <person name="Ke H.-M."/>
            <person name="Monk M."/>
            <person name="Kocsube S."/>
            <person name="Drula E."/>
            <person name="Lipzen A."/>
            <person name="Balint B."/>
            <person name="Henrissat B."/>
            <person name="Andreopoulos B."/>
            <person name="Martin F.M."/>
            <person name="Harder C.B."/>
            <person name="Rigling D."/>
            <person name="Ford K.L."/>
            <person name="Foster G.D."/>
            <person name="Pangilinan J."/>
            <person name="Papanicolaou A."/>
            <person name="Barry K."/>
            <person name="LaButti K."/>
            <person name="Viragh M."/>
            <person name="Koriabine M."/>
            <person name="Yan M."/>
            <person name="Riley R."/>
            <person name="Champramary S."/>
            <person name="Plett K.L."/>
            <person name="Tsai I.J."/>
            <person name="Slot J."/>
            <person name="Sipos G."/>
            <person name="Plett J."/>
            <person name="Nagy L.G."/>
            <person name="Grigoriev I.V."/>
        </authorList>
    </citation>
    <scope>NUCLEOTIDE SEQUENCE</scope>
    <source>
        <strain evidence="3">HWK02</strain>
    </source>
</reference>
<dbReference type="EMBL" id="JAUEPU010000006">
    <property type="protein sequence ID" value="KAK0501876.1"/>
    <property type="molecule type" value="Genomic_DNA"/>
</dbReference>
<name>A0AA39QHC8_9AGAR</name>
<dbReference type="Pfam" id="PF05183">
    <property type="entry name" value="RdRP"/>
    <property type="match status" value="1"/>
</dbReference>